<accession>A0ABV3SD63</accession>
<dbReference type="InterPro" id="IPR009075">
    <property type="entry name" value="AcylCo_DH/oxidase_C"/>
</dbReference>
<evidence type="ECO:0000256" key="6">
    <source>
        <dbReference type="RuleBase" id="RU362125"/>
    </source>
</evidence>
<feature type="domain" description="Acyl-CoA oxidase/dehydrogenase middle" evidence="8">
    <location>
        <begin position="127"/>
        <end position="219"/>
    </location>
</feature>
<protein>
    <submittedName>
        <fullName evidence="10">Acyl-CoA dehydrogenase family protein</fullName>
    </submittedName>
</protein>
<evidence type="ECO:0000259" key="8">
    <source>
        <dbReference type="Pfam" id="PF02770"/>
    </source>
</evidence>
<comment type="similarity">
    <text evidence="2 6">Belongs to the acyl-CoA dehydrogenase family.</text>
</comment>
<evidence type="ECO:0000313" key="10">
    <source>
        <dbReference type="EMBL" id="MEX0404687.1"/>
    </source>
</evidence>
<dbReference type="InterPro" id="IPR046373">
    <property type="entry name" value="Acyl-CoA_Oxase/DH_mid-dom_sf"/>
</dbReference>
<feature type="domain" description="Acyl-CoA dehydrogenase/oxidase N-terminal" evidence="9">
    <location>
        <begin position="6"/>
        <end position="123"/>
    </location>
</feature>
<dbReference type="InterPro" id="IPR037069">
    <property type="entry name" value="AcylCoA_DH/ox_N_sf"/>
</dbReference>
<dbReference type="RefSeq" id="WP_367952561.1">
    <property type="nucleotide sequence ID" value="NZ_JBDPGJ010000001.1"/>
</dbReference>
<evidence type="ECO:0000256" key="5">
    <source>
        <dbReference type="ARBA" id="ARBA00023002"/>
    </source>
</evidence>
<evidence type="ECO:0000256" key="3">
    <source>
        <dbReference type="ARBA" id="ARBA00022630"/>
    </source>
</evidence>
<feature type="domain" description="Acyl-CoA dehydrogenase/oxidase C-terminal" evidence="7">
    <location>
        <begin position="233"/>
        <end position="398"/>
    </location>
</feature>
<dbReference type="InterPro" id="IPR052161">
    <property type="entry name" value="Mycobact_Acyl-CoA_DH"/>
</dbReference>
<keyword evidence="3 6" id="KW-0285">Flavoprotein</keyword>
<dbReference type="Pfam" id="PF02770">
    <property type="entry name" value="Acyl-CoA_dh_M"/>
    <property type="match status" value="1"/>
</dbReference>
<keyword evidence="5 6" id="KW-0560">Oxidoreductase</keyword>
<dbReference type="Proteomes" id="UP001556692">
    <property type="component" value="Unassembled WGS sequence"/>
</dbReference>
<gene>
    <name evidence="10" type="ORF">ABGN05_03315</name>
</gene>
<dbReference type="InterPro" id="IPR009100">
    <property type="entry name" value="AcylCoA_DH/oxidase_NM_dom_sf"/>
</dbReference>
<dbReference type="Gene3D" id="1.20.140.10">
    <property type="entry name" value="Butyryl-CoA Dehydrogenase, subunit A, domain 3"/>
    <property type="match status" value="1"/>
</dbReference>
<evidence type="ECO:0000256" key="1">
    <source>
        <dbReference type="ARBA" id="ARBA00001974"/>
    </source>
</evidence>
<evidence type="ECO:0000259" key="9">
    <source>
        <dbReference type="Pfam" id="PF02771"/>
    </source>
</evidence>
<dbReference type="InterPro" id="IPR013786">
    <property type="entry name" value="AcylCoA_DH/ox_N"/>
</dbReference>
<dbReference type="Pfam" id="PF00441">
    <property type="entry name" value="Acyl-CoA_dh_1"/>
    <property type="match status" value="1"/>
</dbReference>
<evidence type="ECO:0000313" key="11">
    <source>
        <dbReference type="Proteomes" id="UP001556692"/>
    </source>
</evidence>
<dbReference type="Gene3D" id="1.10.540.10">
    <property type="entry name" value="Acyl-CoA dehydrogenase/oxidase, N-terminal domain"/>
    <property type="match status" value="1"/>
</dbReference>
<dbReference type="EMBL" id="JBDPGJ010000001">
    <property type="protein sequence ID" value="MEX0404687.1"/>
    <property type="molecule type" value="Genomic_DNA"/>
</dbReference>
<dbReference type="InterPro" id="IPR036250">
    <property type="entry name" value="AcylCo_DH-like_C"/>
</dbReference>
<dbReference type="SUPFAM" id="SSF47203">
    <property type="entry name" value="Acyl-CoA dehydrogenase C-terminal domain-like"/>
    <property type="match status" value="1"/>
</dbReference>
<dbReference type="SUPFAM" id="SSF56645">
    <property type="entry name" value="Acyl-CoA dehydrogenase NM domain-like"/>
    <property type="match status" value="1"/>
</dbReference>
<organism evidence="10 11">
    <name type="scientific">Aquibium pacificus</name>
    <dbReference type="NCBI Taxonomy" id="3153579"/>
    <lineage>
        <taxon>Bacteria</taxon>
        <taxon>Pseudomonadati</taxon>
        <taxon>Pseudomonadota</taxon>
        <taxon>Alphaproteobacteria</taxon>
        <taxon>Hyphomicrobiales</taxon>
        <taxon>Phyllobacteriaceae</taxon>
        <taxon>Aquibium</taxon>
    </lineage>
</organism>
<sequence length="404" mass="44703">MDGSLSPEHDSFRQEVRAFLRGALTPDVVRRSMRQTGVAAERDLGIWWHGVLHEKGWIAPGWPKEHGGCGWDVVQRHIWEEECARARAPQLFLAGLQLCGPVLMEFGTNAQKEYFLPRILSGEHYWCQGFSEPGAGSDLAALRTRAVRDGDHYVVTGSKIWTTHAHNANWIFLLARTSTEGRPQAGISFFLSPMDAPGITVQPILSMSGEHEVNEVFFDELRIPAENRVGDENQGWAIAKYLLEHERGGSYAALARAFLDEARSAAEISDPLNGVRLWDDPMFRRRFAELDIRVTAQGWTEKRVIAGLALGHGAGSVMSSVLKLHGSEVQQAATELAMQALGELAIPDQRAALAPGSDVPPVGPEFGMRATARYLNDRARSIYGGSNEIQRNIIARLILEEHRA</sequence>
<evidence type="ECO:0000256" key="2">
    <source>
        <dbReference type="ARBA" id="ARBA00009347"/>
    </source>
</evidence>
<comment type="cofactor">
    <cofactor evidence="1 6">
        <name>FAD</name>
        <dbReference type="ChEBI" id="CHEBI:57692"/>
    </cofactor>
</comment>
<evidence type="ECO:0000256" key="4">
    <source>
        <dbReference type="ARBA" id="ARBA00022827"/>
    </source>
</evidence>
<name>A0ABV3SD63_9HYPH</name>
<dbReference type="PANTHER" id="PTHR43292:SF3">
    <property type="entry name" value="ACYL-COA DEHYDROGENASE FADE29"/>
    <property type="match status" value="1"/>
</dbReference>
<proteinExistence type="inferred from homology"/>
<dbReference type="PANTHER" id="PTHR43292">
    <property type="entry name" value="ACYL-COA DEHYDROGENASE"/>
    <property type="match status" value="1"/>
</dbReference>
<comment type="caution">
    <text evidence="10">The sequence shown here is derived from an EMBL/GenBank/DDBJ whole genome shotgun (WGS) entry which is preliminary data.</text>
</comment>
<evidence type="ECO:0000259" key="7">
    <source>
        <dbReference type="Pfam" id="PF00441"/>
    </source>
</evidence>
<keyword evidence="11" id="KW-1185">Reference proteome</keyword>
<keyword evidence="4 6" id="KW-0274">FAD</keyword>
<dbReference type="InterPro" id="IPR006091">
    <property type="entry name" value="Acyl-CoA_Oxase/DH_mid-dom"/>
</dbReference>
<dbReference type="Pfam" id="PF02771">
    <property type="entry name" value="Acyl-CoA_dh_N"/>
    <property type="match status" value="1"/>
</dbReference>
<reference evidence="10 11" key="1">
    <citation type="submission" date="2024-05" db="EMBL/GenBank/DDBJ databases">
        <authorList>
            <person name="Jiang F."/>
        </authorList>
    </citation>
    <scope>NUCLEOTIDE SEQUENCE [LARGE SCALE GENOMIC DNA]</scope>
    <source>
        <strain evidence="10 11">LZ166</strain>
    </source>
</reference>
<dbReference type="Gene3D" id="2.40.110.10">
    <property type="entry name" value="Butyryl-CoA Dehydrogenase, subunit A, domain 2"/>
    <property type="match status" value="1"/>
</dbReference>